<dbReference type="InterPro" id="IPR036397">
    <property type="entry name" value="RNaseH_sf"/>
</dbReference>
<gene>
    <name evidence="1" type="ORF">AVEN_88451_1</name>
</gene>
<dbReference type="Gene3D" id="3.30.420.10">
    <property type="entry name" value="Ribonuclease H-like superfamily/Ribonuclease H"/>
    <property type="match status" value="1"/>
</dbReference>
<dbReference type="GO" id="GO:0003676">
    <property type="term" value="F:nucleic acid binding"/>
    <property type="evidence" value="ECO:0007669"/>
    <property type="project" value="InterPro"/>
</dbReference>
<protein>
    <submittedName>
        <fullName evidence="1">Uncharacterized protein</fullName>
    </submittedName>
</protein>
<dbReference type="EMBL" id="BGPR01003529">
    <property type="protein sequence ID" value="GBM89282.1"/>
    <property type="molecule type" value="Genomic_DNA"/>
</dbReference>
<evidence type="ECO:0000313" key="2">
    <source>
        <dbReference type="Proteomes" id="UP000499080"/>
    </source>
</evidence>
<dbReference type="OrthoDB" id="2288291at2759"/>
<name>A0A4Y2JJ28_ARAVE</name>
<evidence type="ECO:0000313" key="1">
    <source>
        <dbReference type="EMBL" id="GBM89282.1"/>
    </source>
</evidence>
<organism evidence="1 2">
    <name type="scientific">Araneus ventricosus</name>
    <name type="common">Orbweaver spider</name>
    <name type="synonym">Epeira ventricosa</name>
    <dbReference type="NCBI Taxonomy" id="182803"/>
    <lineage>
        <taxon>Eukaryota</taxon>
        <taxon>Metazoa</taxon>
        <taxon>Ecdysozoa</taxon>
        <taxon>Arthropoda</taxon>
        <taxon>Chelicerata</taxon>
        <taxon>Arachnida</taxon>
        <taxon>Araneae</taxon>
        <taxon>Araneomorphae</taxon>
        <taxon>Entelegynae</taxon>
        <taxon>Araneoidea</taxon>
        <taxon>Araneidae</taxon>
        <taxon>Araneus</taxon>
    </lineage>
</organism>
<dbReference type="PANTHER" id="PTHR47326">
    <property type="entry name" value="TRANSPOSABLE ELEMENT TC3 TRANSPOSASE-LIKE PROTEIN"/>
    <property type="match status" value="1"/>
</dbReference>
<comment type="caution">
    <text evidence="1">The sequence shown here is derived from an EMBL/GenBank/DDBJ whole genome shotgun (WGS) entry which is preliminary data.</text>
</comment>
<accession>A0A4Y2JJ28</accession>
<dbReference type="Proteomes" id="UP000499080">
    <property type="component" value="Unassembled WGS sequence"/>
</dbReference>
<keyword evidence="2" id="KW-1185">Reference proteome</keyword>
<proteinExistence type="predicted"/>
<reference evidence="1 2" key="1">
    <citation type="journal article" date="2019" name="Sci. Rep.">
        <title>Orb-weaving spider Araneus ventricosus genome elucidates the spidroin gene catalogue.</title>
        <authorList>
            <person name="Kono N."/>
            <person name="Nakamura H."/>
            <person name="Ohtoshi R."/>
            <person name="Moran D.A.P."/>
            <person name="Shinohara A."/>
            <person name="Yoshida Y."/>
            <person name="Fujiwara M."/>
            <person name="Mori M."/>
            <person name="Tomita M."/>
            <person name="Arakawa K."/>
        </authorList>
    </citation>
    <scope>NUCLEOTIDE SEQUENCE [LARGE SCALE GENOMIC DNA]</scope>
</reference>
<dbReference type="AlphaFoldDB" id="A0A4Y2JJ28"/>
<sequence length="94" mass="10852">MTFCNKMVHHHIGIPSFVVFLHAHFTGRWIGLGGPISWPPRSPDITELNIFLWGFVKDIVYRRKVSNINDLKARITTRIAAVDADMLARTWHEI</sequence>
<dbReference type="PANTHER" id="PTHR47326:SF1">
    <property type="entry name" value="HTH PSQ-TYPE DOMAIN-CONTAINING PROTEIN"/>
    <property type="match status" value="1"/>
</dbReference>